<dbReference type="CDD" id="cd01335">
    <property type="entry name" value="Radical_SAM"/>
    <property type="match status" value="1"/>
</dbReference>
<keyword evidence="2" id="KW-0004">4Fe-4S</keyword>
<dbReference type="SFLD" id="SFLDG01067">
    <property type="entry name" value="SPASM/twitch_domain_containing"/>
    <property type="match status" value="1"/>
</dbReference>
<evidence type="ECO:0000313" key="4">
    <source>
        <dbReference type="EMBL" id="MBU5593193.1"/>
    </source>
</evidence>
<reference evidence="4 5" key="1">
    <citation type="submission" date="2021-06" db="EMBL/GenBank/DDBJ databases">
        <authorList>
            <person name="Sun Q."/>
            <person name="Li D."/>
        </authorList>
    </citation>
    <scope>NUCLEOTIDE SEQUENCE [LARGE SCALE GENOMIC DNA]</scope>
    <source>
        <strain evidence="4 5">MSJ-4</strain>
    </source>
</reference>
<evidence type="ECO:0000256" key="2">
    <source>
        <dbReference type="ARBA" id="ARBA00022485"/>
    </source>
</evidence>
<evidence type="ECO:0000259" key="3">
    <source>
        <dbReference type="PROSITE" id="PS51918"/>
    </source>
</evidence>
<dbReference type="InterPro" id="IPR050377">
    <property type="entry name" value="Radical_SAM_PqqE_MftC-like"/>
</dbReference>
<dbReference type="PIRSF" id="PIRSF037420">
    <property type="entry name" value="PQQ_syn_pqqE"/>
    <property type="match status" value="1"/>
</dbReference>
<dbReference type="InterPro" id="IPR023885">
    <property type="entry name" value="4Fe4S-binding_SPASM_dom"/>
</dbReference>
<dbReference type="PANTHER" id="PTHR11228:SF7">
    <property type="entry name" value="PQQA PEPTIDE CYCLASE"/>
    <property type="match status" value="1"/>
</dbReference>
<dbReference type="Proteomes" id="UP000736583">
    <property type="component" value="Unassembled WGS sequence"/>
</dbReference>
<dbReference type="PROSITE" id="PS51918">
    <property type="entry name" value="RADICAL_SAM"/>
    <property type="match status" value="1"/>
</dbReference>
<protein>
    <submittedName>
        <fullName evidence="4">Radical SAM protein</fullName>
    </submittedName>
</protein>
<sequence length="344" mass="39729">MINSIDDIYNISKENNDLTRATIELLTKCNWRCRHCYIPEHNNSGLEIEIIFELFYKLRDMGCFELVFTGGEPFFRKDILDILRKARDMHFSVIIFTNISLLNEEIIKQLSSLNISLISCSIFSLDNNIHDYITGVNGSLLSTLMNANLLKKYNIPLQIKTSLMKDNYKSYRDLKCYCDKNGFFYKADPVIFNKINGNSEPLNFRMSTEQLSSVLKDVDTLSGVETRKHNNQNLICSDTKHSIYIDSKGDIYPCNRLLIKTGSVYNNDLSDIWNNSPILKIFQEMTWSSSPDCVDCEYESSCVRCPGNALFENGSIFSKSNISCDIAKERFNYHKEIYSNEEIY</sequence>
<keyword evidence="2" id="KW-0408">Iron</keyword>
<keyword evidence="5" id="KW-1185">Reference proteome</keyword>
<proteinExistence type="predicted"/>
<dbReference type="NCBIfam" id="TIGR04085">
    <property type="entry name" value="rSAM_more_4Fe4S"/>
    <property type="match status" value="1"/>
</dbReference>
<name>A0ABS6F4J8_9CLOT</name>
<comment type="cofactor">
    <cofactor evidence="1">
        <name>[4Fe-4S] cluster</name>
        <dbReference type="ChEBI" id="CHEBI:49883"/>
    </cofactor>
</comment>
<organism evidence="4 5">
    <name type="scientific">Clostridium simiarum</name>
    <dbReference type="NCBI Taxonomy" id="2841506"/>
    <lineage>
        <taxon>Bacteria</taxon>
        <taxon>Bacillati</taxon>
        <taxon>Bacillota</taxon>
        <taxon>Clostridia</taxon>
        <taxon>Eubacteriales</taxon>
        <taxon>Clostridiaceae</taxon>
        <taxon>Clostridium</taxon>
    </lineage>
</organism>
<dbReference type="InterPro" id="IPR017200">
    <property type="entry name" value="PqqE-like"/>
</dbReference>
<accession>A0ABS6F4J8</accession>
<dbReference type="SFLD" id="SFLDS00029">
    <property type="entry name" value="Radical_SAM"/>
    <property type="match status" value="1"/>
</dbReference>
<feature type="domain" description="Radical SAM core" evidence="3">
    <location>
        <begin position="15"/>
        <end position="233"/>
    </location>
</feature>
<keyword evidence="2" id="KW-0479">Metal-binding</keyword>
<gene>
    <name evidence="4" type="ORF">KQI89_15700</name>
</gene>
<dbReference type="SFLD" id="SFLDG01386">
    <property type="entry name" value="main_SPASM_domain-containing"/>
    <property type="match status" value="1"/>
</dbReference>
<keyword evidence="2" id="KW-0411">Iron-sulfur</keyword>
<dbReference type="EMBL" id="JAHLQL010000007">
    <property type="protein sequence ID" value="MBU5593193.1"/>
    <property type="molecule type" value="Genomic_DNA"/>
</dbReference>
<dbReference type="RefSeq" id="WP_216457873.1">
    <property type="nucleotide sequence ID" value="NZ_JAHLQL010000007.1"/>
</dbReference>
<evidence type="ECO:0000256" key="1">
    <source>
        <dbReference type="ARBA" id="ARBA00001966"/>
    </source>
</evidence>
<dbReference type="PANTHER" id="PTHR11228">
    <property type="entry name" value="RADICAL SAM DOMAIN PROTEIN"/>
    <property type="match status" value="1"/>
</dbReference>
<dbReference type="Pfam" id="PF04055">
    <property type="entry name" value="Radical_SAM"/>
    <property type="match status" value="1"/>
</dbReference>
<dbReference type="InterPro" id="IPR007197">
    <property type="entry name" value="rSAM"/>
</dbReference>
<dbReference type="Pfam" id="PF13186">
    <property type="entry name" value="SPASM"/>
    <property type="match status" value="1"/>
</dbReference>
<evidence type="ECO:0000313" key="5">
    <source>
        <dbReference type="Proteomes" id="UP000736583"/>
    </source>
</evidence>
<comment type="caution">
    <text evidence="4">The sequence shown here is derived from an EMBL/GenBank/DDBJ whole genome shotgun (WGS) entry which is preliminary data.</text>
</comment>